<keyword evidence="3" id="KW-1185">Reference proteome</keyword>
<dbReference type="CDD" id="cd00077">
    <property type="entry name" value="HDc"/>
    <property type="match status" value="1"/>
</dbReference>
<dbReference type="AlphaFoldDB" id="A0A090SZ48"/>
<dbReference type="SUPFAM" id="SSF55785">
    <property type="entry name" value="PYP-like sensor domain (PAS domain)"/>
    <property type="match status" value="1"/>
</dbReference>
<dbReference type="InterPro" id="IPR037522">
    <property type="entry name" value="HD_GYP_dom"/>
</dbReference>
<dbReference type="PROSITE" id="PS51832">
    <property type="entry name" value="HD_GYP"/>
    <property type="match status" value="1"/>
</dbReference>
<dbReference type="InterPro" id="IPR035965">
    <property type="entry name" value="PAS-like_dom_sf"/>
</dbReference>
<dbReference type="SMART" id="SM00471">
    <property type="entry name" value="HDc"/>
    <property type="match status" value="1"/>
</dbReference>
<sequence>MSESCKLIWEVSDEIIGSDINVLWNMVHHEDIDSLAETINQSATQLKAWKCDWRIIPPKSHKVKWLRGYGNPKVTESGLVRWNSVVTDITREKEAELTEQMVLNDTIRVLISALEARDPYTAGHGKNVSVLSKKIASKLHLSAHDTAGLSLGALLHDIGKIGTPSEILTKPTKLLNEEYALIKLHSEIGGRFFEGIKFSWPIKDMIEQHHERLDGSGYPRGLKGEEIILEARIIAVADVIDSMSSHRLIALPQVCRKQ</sequence>
<dbReference type="InterPro" id="IPR003607">
    <property type="entry name" value="HD/PDEase_dom"/>
</dbReference>
<reference evidence="2 3" key="1">
    <citation type="submission" date="2014-09" db="EMBL/GenBank/DDBJ databases">
        <title>Vibrio maritimus JCM 19240. (C210) whole genome shotgun sequence.</title>
        <authorList>
            <person name="Sawabe T."/>
            <person name="Meirelles P."/>
            <person name="Nakanishi M."/>
            <person name="Sayaka M."/>
            <person name="Hattori M."/>
            <person name="Ohkuma M."/>
        </authorList>
    </citation>
    <scope>NUCLEOTIDE SEQUENCE [LARGE SCALE GENOMIC DNA]</scope>
    <source>
        <strain evidence="2 3">JCM 19240</strain>
    </source>
</reference>
<protein>
    <submittedName>
        <fullName evidence="2">Response regulator/sensory box/HDIG domain protein</fullName>
    </submittedName>
</protein>
<dbReference type="PANTHER" id="PTHR43155:SF2">
    <property type="entry name" value="CYCLIC DI-GMP PHOSPHODIESTERASE PA4108"/>
    <property type="match status" value="1"/>
</dbReference>
<evidence type="ECO:0000313" key="2">
    <source>
        <dbReference type="EMBL" id="GAL32228.1"/>
    </source>
</evidence>
<comment type="caution">
    <text evidence="2">The sequence shown here is derived from an EMBL/GenBank/DDBJ whole genome shotgun (WGS) entry which is preliminary data.</text>
</comment>
<gene>
    <name evidence="2" type="ORF">JCM19240_5659</name>
</gene>
<dbReference type="NCBIfam" id="TIGR00277">
    <property type="entry name" value="HDIG"/>
    <property type="match status" value="1"/>
</dbReference>
<proteinExistence type="predicted"/>
<feature type="domain" description="HD-GYP" evidence="1">
    <location>
        <begin position="99"/>
        <end position="258"/>
    </location>
</feature>
<name>A0A090SZ48_9VIBR</name>
<dbReference type="InterPro" id="IPR006675">
    <property type="entry name" value="HDIG_dom"/>
</dbReference>
<reference evidence="2 3" key="2">
    <citation type="submission" date="2014-09" db="EMBL/GenBank/DDBJ databases">
        <authorList>
            <consortium name="NBRP consortium"/>
            <person name="Sawabe T."/>
            <person name="Meirelles P."/>
            <person name="Nakanishi M."/>
            <person name="Sayaka M."/>
            <person name="Hattori M."/>
            <person name="Ohkuma M."/>
        </authorList>
    </citation>
    <scope>NUCLEOTIDE SEQUENCE [LARGE SCALE GENOMIC DNA]</scope>
    <source>
        <strain evidence="2 3">JCM 19240</strain>
    </source>
</reference>
<organism evidence="2 3">
    <name type="scientific">Vibrio maritimus</name>
    <dbReference type="NCBI Taxonomy" id="990268"/>
    <lineage>
        <taxon>Bacteria</taxon>
        <taxon>Pseudomonadati</taxon>
        <taxon>Pseudomonadota</taxon>
        <taxon>Gammaproteobacteria</taxon>
        <taxon>Vibrionales</taxon>
        <taxon>Vibrionaceae</taxon>
        <taxon>Vibrio</taxon>
    </lineage>
</organism>
<dbReference type="PANTHER" id="PTHR43155">
    <property type="entry name" value="CYCLIC DI-GMP PHOSPHODIESTERASE PA4108-RELATED"/>
    <property type="match status" value="1"/>
</dbReference>
<dbReference type="Gene3D" id="1.10.3210.10">
    <property type="entry name" value="Hypothetical protein af1432"/>
    <property type="match status" value="1"/>
</dbReference>
<evidence type="ECO:0000313" key="3">
    <source>
        <dbReference type="Proteomes" id="UP000029224"/>
    </source>
</evidence>
<dbReference type="SUPFAM" id="SSF109604">
    <property type="entry name" value="HD-domain/PDEase-like"/>
    <property type="match status" value="1"/>
</dbReference>
<evidence type="ECO:0000259" key="1">
    <source>
        <dbReference type="PROSITE" id="PS51832"/>
    </source>
</evidence>
<dbReference type="Proteomes" id="UP000029224">
    <property type="component" value="Unassembled WGS sequence"/>
</dbReference>
<dbReference type="Pfam" id="PF13487">
    <property type="entry name" value="HD_5"/>
    <property type="match status" value="1"/>
</dbReference>
<accession>A0A090SZ48</accession>
<dbReference type="Gene3D" id="3.30.450.20">
    <property type="entry name" value="PAS domain"/>
    <property type="match status" value="1"/>
</dbReference>
<dbReference type="EMBL" id="BBMT01000001">
    <property type="protein sequence ID" value="GAL32228.1"/>
    <property type="molecule type" value="Genomic_DNA"/>
</dbReference>
<dbReference type="GO" id="GO:0008081">
    <property type="term" value="F:phosphoric diester hydrolase activity"/>
    <property type="evidence" value="ECO:0007669"/>
    <property type="project" value="UniProtKB-ARBA"/>
</dbReference>